<proteinExistence type="predicted"/>
<evidence type="ECO:0000256" key="2">
    <source>
        <dbReference type="ARBA" id="ARBA00022801"/>
    </source>
</evidence>
<dbReference type="PRINTS" id="PR00502">
    <property type="entry name" value="NUDIXFAMILY"/>
</dbReference>
<name>A0A075SF72_STRSU</name>
<gene>
    <name evidence="4" type="ORF">ID09_08220</name>
</gene>
<dbReference type="PATRIC" id="fig|1214179.4.peg.1623"/>
<protein>
    <submittedName>
        <fullName evidence="4">ADP-ribose pyrophosphatase</fullName>
    </submittedName>
</protein>
<evidence type="ECO:0000256" key="1">
    <source>
        <dbReference type="ARBA" id="ARBA00001946"/>
    </source>
</evidence>
<dbReference type="GO" id="GO:0019693">
    <property type="term" value="P:ribose phosphate metabolic process"/>
    <property type="evidence" value="ECO:0007669"/>
    <property type="project" value="TreeGrafter"/>
</dbReference>
<dbReference type="CDD" id="cd03424">
    <property type="entry name" value="NUDIX_ADPRase_Nudt5_UGPPase_Nudt14"/>
    <property type="match status" value="1"/>
</dbReference>
<dbReference type="Proteomes" id="UP000028185">
    <property type="component" value="Chromosome"/>
</dbReference>
<dbReference type="PANTHER" id="PTHR11839:SF18">
    <property type="entry name" value="NUDIX HYDROLASE DOMAIN-CONTAINING PROTEIN"/>
    <property type="match status" value="1"/>
</dbReference>
<dbReference type="PANTHER" id="PTHR11839">
    <property type="entry name" value="UDP/ADP-SUGAR PYROPHOSPHATASE"/>
    <property type="match status" value="1"/>
</dbReference>
<evidence type="ECO:0000313" key="4">
    <source>
        <dbReference type="EMBL" id="AIG44002.1"/>
    </source>
</evidence>
<dbReference type="EMBL" id="CP008921">
    <property type="protein sequence ID" value="AIG44002.1"/>
    <property type="molecule type" value="Genomic_DNA"/>
</dbReference>
<dbReference type="AlphaFoldDB" id="A0A075SF72"/>
<dbReference type="FunFam" id="3.90.79.10:FF:000024">
    <property type="entry name" value="ADP-ribose pyrophosphatase"/>
    <property type="match status" value="1"/>
</dbReference>
<evidence type="ECO:0000313" key="5">
    <source>
        <dbReference type="Proteomes" id="UP000028185"/>
    </source>
</evidence>
<dbReference type="InterPro" id="IPR000086">
    <property type="entry name" value="NUDIX_hydrolase_dom"/>
</dbReference>
<sequence>MNFEEKTIERTEIFKGHIFDVVVDDVALPNGGTGKRELIFHKGAVCVLAVTPEGKMILVKQYRKAIERTIYEIPAGKLELGEEDTLEDAALRELEEETGYTSDKLTLLADFYSAIGFCNERIRLYLADNLIKVENPRPMDEDEVIELHEVTLEEALTLVATGDICDAKTIMAIQYLQLMRK</sequence>
<organism evidence="4 5">
    <name type="scientific">Streptococcus suis 6407</name>
    <dbReference type="NCBI Taxonomy" id="1214179"/>
    <lineage>
        <taxon>Bacteria</taxon>
        <taxon>Bacillati</taxon>
        <taxon>Bacillota</taxon>
        <taxon>Bacilli</taxon>
        <taxon>Lactobacillales</taxon>
        <taxon>Streptococcaceae</taxon>
        <taxon>Streptococcus</taxon>
    </lineage>
</organism>
<dbReference type="SUPFAM" id="SSF55811">
    <property type="entry name" value="Nudix"/>
    <property type="match status" value="1"/>
</dbReference>
<dbReference type="InterPro" id="IPR020476">
    <property type="entry name" value="Nudix_hydrolase"/>
</dbReference>
<dbReference type="Pfam" id="PF00293">
    <property type="entry name" value="NUDIX"/>
    <property type="match status" value="1"/>
</dbReference>
<comment type="cofactor">
    <cofactor evidence="1">
        <name>Mg(2+)</name>
        <dbReference type="ChEBI" id="CHEBI:18420"/>
    </cofactor>
</comment>
<dbReference type="HOGENOM" id="CLU_062658_5_1_9"/>
<dbReference type="GO" id="GO:0006753">
    <property type="term" value="P:nucleoside phosphate metabolic process"/>
    <property type="evidence" value="ECO:0007669"/>
    <property type="project" value="TreeGrafter"/>
</dbReference>
<dbReference type="PROSITE" id="PS51462">
    <property type="entry name" value="NUDIX"/>
    <property type="match status" value="1"/>
</dbReference>
<keyword evidence="2" id="KW-0378">Hydrolase</keyword>
<dbReference type="Gene3D" id="3.90.79.10">
    <property type="entry name" value="Nucleoside Triphosphate Pyrophosphohydrolase"/>
    <property type="match status" value="1"/>
</dbReference>
<dbReference type="GO" id="GO:0005829">
    <property type="term" value="C:cytosol"/>
    <property type="evidence" value="ECO:0007669"/>
    <property type="project" value="TreeGrafter"/>
</dbReference>
<accession>A0A075SF72</accession>
<dbReference type="RefSeq" id="WP_002936703.1">
    <property type="nucleotide sequence ID" value="NZ_ALLE01000013.1"/>
</dbReference>
<dbReference type="GO" id="GO:0016787">
    <property type="term" value="F:hydrolase activity"/>
    <property type="evidence" value="ECO:0007669"/>
    <property type="project" value="UniProtKB-KW"/>
</dbReference>
<reference evidence="4 5" key="1">
    <citation type="journal article" date="2014" name="Genome Announc.">
        <title>Whole-Genome Sequence of Streptococcus suis Serotype 4 Reference Strain 6407.</title>
        <authorList>
            <person name="Wang K."/>
            <person name="Chen J."/>
            <person name="Yao H."/>
            <person name="Lu C."/>
        </authorList>
    </citation>
    <scope>NUCLEOTIDE SEQUENCE [LARGE SCALE GENOMIC DNA]</scope>
    <source>
        <strain evidence="4">6407</strain>
    </source>
</reference>
<dbReference type="InterPro" id="IPR015797">
    <property type="entry name" value="NUDIX_hydrolase-like_dom_sf"/>
</dbReference>
<feature type="domain" description="Nudix hydrolase" evidence="3">
    <location>
        <begin position="39"/>
        <end position="172"/>
    </location>
</feature>
<evidence type="ECO:0000259" key="3">
    <source>
        <dbReference type="PROSITE" id="PS51462"/>
    </source>
</evidence>